<accession>A0A316EHN1</accession>
<dbReference type="InterPro" id="IPR011042">
    <property type="entry name" value="6-blade_b-propeller_TolB-like"/>
</dbReference>
<sequence>MYYFVELFCPYYSIMKLYIYVCSLQKRDYSTIACRKFFVLFFIFFASYWSFGQGTGIQDELKIKGSYGNGLFGLVGLNFDQSGRMYAYEINGKVWAIRYDTNHVEQRHLMLDISNEVLNTGDLGLVSMVLDPNFVTNGHIYLMYSVNRLFLLTGVDGGDDASQSGTIVRVARYTADINTDFTTLIPNSRLVLIGDVPSDGIPILGPNHGGGCMVFGTDGTLLISTGDGSVVGNDTGNNGNVYEAIEAGVITAGQNVGSYRCQMDSSLNGKVLRINPMTGEGYASNPHYDSLKPRAAQSRMWAKGFRNPYRMTLMPNTGGHHSEEGNPGILVVGDVGGYQREEINTVTASDQNFGWPHYEGIDSSNEAFDDSTYIPNNHRKPIFEYREHSFHANVLFNQTTIKQLGIQEGQFYYNGLDVFKGSTIVVGDFYQGTSFPAKYHNALFFADFGAKWIRAMTFDANHEPATIEDFMQLPDQIVGVTFNPSEDAIYYVSGNTAPCDEAHKVTYSTADFPPIAKIEMDSNHGMASLPIAFSAIKSYDPDNSTLTYEWSVDNVVFSTGLAPHYLFKPTGNTQQTYKVKLKVTDNNGTGMTAFDSVYVYANNTPPAIMSTSLDEVASIPPNQNYSVNLSAVVTDKQANANDLTLSWTIAFAHNGHEHKDAPLIGNNLSATFPASGCEAGDATYWYKVYLQVTDPQGLSETQVKNIEINCGGTPQTLSFNAIPNQEIDINSLHSITASAVSSVGVSPLYYFTMSGPAYTVDNQIKLTGKPGKVTIRAVQHGNATYRPALPVDQSFEVDRAIIHYSMSFDSIPNKLPTDASFSINATTSPTQEPFSYMLISGPATISGNVISLTGDTGTVKVRAFFEGDYFKKGVYVDRFFKVYIPTPPVALVAQDETIYGDALNTNWLNFSSISALDMANASLPFINTKSIKITNPTSAETLDFRKSSSLSVADFPHGIEFWVYNDGNTAYPLQIQTFETSSGGGSPILSVMADPKKWVHYILEWTLFGNPSQVGKVVIKLNQTQTESLYFDEVKLLYCADMQSVKTGSWDDTSVWSCKRLPITTDIITINAGHIVTIPTGVSATLNILQLLGTLNKESGSTLNINNY</sequence>
<dbReference type="SUPFAM" id="SSF50952">
    <property type="entry name" value="Soluble quinoprotein glucose dehydrogenase"/>
    <property type="match status" value="1"/>
</dbReference>
<reference evidence="4 5" key="1">
    <citation type="submission" date="2018-05" db="EMBL/GenBank/DDBJ databases">
        <title>Genomic Encyclopedia of Archaeal and Bacterial Type Strains, Phase II (KMG-II): from individual species to whole genera.</title>
        <authorList>
            <person name="Goeker M."/>
        </authorList>
    </citation>
    <scope>NUCLEOTIDE SEQUENCE [LARGE SCALE GENOMIC DNA]</scope>
    <source>
        <strain evidence="4 5">DSM 22214</strain>
    </source>
</reference>
<dbReference type="Proteomes" id="UP000245489">
    <property type="component" value="Unassembled WGS sequence"/>
</dbReference>
<evidence type="ECO:0000256" key="1">
    <source>
        <dbReference type="SAM" id="Phobius"/>
    </source>
</evidence>
<evidence type="ECO:0000259" key="3">
    <source>
        <dbReference type="Pfam" id="PF18911"/>
    </source>
</evidence>
<dbReference type="EMBL" id="QGGO01000004">
    <property type="protein sequence ID" value="PWK28303.1"/>
    <property type="molecule type" value="Genomic_DNA"/>
</dbReference>
<proteinExistence type="predicted"/>
<comment type="caution">
    <text evidence="4">The sequence shown here is derived from an EMBL/GenBank/DDBJ whole genome shotgun (WGS) entry which is preliminary data.</text>
</comment>
<keyword evidence="1" id="KW-0472">Membrane</keyword>
<dbReference type="AlphaFoldDB" id="A0A316EHN1"/>
<evidence type="ECO:0000313" key="5">
    <source>
        <dbReference type="Proteomes" id="UP000245489"/>
    </source>
</evidence>
<organism evidence="4 5">
    <name type="scientific">Arcicella aurantiaca</name>
    <dbReference type="NCBI Taxonomy" id="591202"/>
    <lineage>
        <taxon>Bacteria</taxon>
        <taxon>Pseudomonadati</taxon>
        <taxon>Bacteroidota</taxon>
        <taxon>Cytophagia</taxon>
        <taxon>Cytophagales</taxon>
        <taxon>Flectobacillaceae</taxon>
        <taxon>Arcicella</taxon>
    </lineage>
</organism>
<dbReference type="PANTHER" id="PTHR19328">
    <property type="entry name" value="HEDGEHOG-INTERACTING PROTEIN"/>
    <property type="match status" value="1"/>
</dbReference>
<feature type="transmembrane region" description="Helical" evidence="1">
    <location>
        <begin position="33"/>
        <end position="51"/>
    </location>
</feature>
<keyword evidence="1" id="KW-1133">Transmembrane helix</keyword>
<dbReference type="InterPro" id="IPR012938">
    <property type="entry name" value="Glc/Sorbosone_DH"/>
</dbReference>
<feature type="domain" description="Glucose/Sorbosone dehydrogenase" evidence="2">
    <location>
        <begin position="77"/>
        <end position="387"/>
    </location>
</feature>
<name>A0A316EHN1_9BACT</name>
<gene>
    <name evidence="4" type="ORF">LV89_01086</name>
</gene>
<dbReference type="InterPro" id="IPR000601">
    <property type="entry name" value="PKD_dom"/>
</dbReference>
<feature type="domain" description="PKD" evidence="3">
    <location>
        <begin position="513"/>
        <end position="596"/>
    </location>
</feature>
<dbReference type="SUPFAM" id="SSF49299">
    <property type="entry name" value="PKD domain"/>
    <property type="match status" value="1"/>
</dbReference>
<evidence type="ECO:0000259" key="2">
    <source>
        <dbReference type="Pfam" id="PF07995"/>
    </source>
</evidence>
<dbReference type="Gene3D" id="2.120.10.30">
    <property type="entry name" value="TolB, C-terminal domain"/>
    <property type="match status" value="1"/>
</dbReference>
<dbReference type="InterPro" id="IPR035986">
    <property type="entry name" value="PKD_dom_sf"/>
</dbReference>
<protein>
    <submittedName>
        <fullName evidence="4">Glucose/arabinose dehydrogenase</fullName>
    </submittedName>
</protein>
<keyword evidence="5" id="KW-1185">Reference proteome</keyword>
<dbReference type="Pfam" id="PF18911">
    <property type="entry name" value="PKD_4"/>
    <property type="match status" value="1"/>
</dbReference>
<evidence type="ECO:0000313" key="4">
    <source>
        <dbReference type="EMBL" id="PWK28303.1"/>
    </source>
</evidence>
<dbReference type="InterPro" id="IPR013783">
    <property type="entry name" value="Ig-like_fold"/>
</dbReference>
<dbReference type="PANTHER" id="PTHR19328:SF13">
    <property type="entry name" value="HIPL1 PROTEIN"/>
    <property type="match status" value="1"/>
</dbReference>
<dbReference type="Pfam" id="PF07995">
    <property type="entry name" value="GSDH"/>
    <property type="match status" value="1"/>
</dbReference>
<dbReference type="Gene3D" id="2.60.40.10">
    <property type="entry name" value="Immunoglobulins"/>
    <property type="match status" value="1"/>
</dbReference>
<keyword evidence="1" id="KW-0812">Transmembrane</keyword>
<dbReference type="InterPro" id="IPR011041">
    <property type="entry name" value="Quinoprot_gluc/sorb_DH_b-prop"/>
</dbReference>